<evidence type="ECO:0000256" key="5">
    <source>
        <dbReference type="ARBA" id="ARBA00022598"/>
    </source>
</evidence>
<dbReference type="Gene3D" id="1.10.1200.10">
    <property type="entry name" value="ACP-like"/>
    <property type="match status" value="4"/>
</dbReference>
<evidence type="ECO:0000256" key="4">
    <source>
        <dbReference type="ARBA" id="ARBA00022553"/>
    </source>
</evidence>
<reference evidence="9" key="1">
    <citation type="journal article" date="2020" name="Microorganisms">
        <title>Reliable Identification of Environmental Pseudomonas Isolates Using the rpoD Gene.</title>
        <authorList>
            <consortium name="The Broad Institute Genome Sequencing Platform"/>
            <person name="Girard L."/>
            <person name="Lood C."/>
            <person name="Rokni-Zadeh H."/>
            <person name="van Noort V."/>
            <person name="Lavigne R."/>
            <person name="De Mot R."/>
        </authorList>
    </citation>
    <scope>NUCLEOTIDE SEQUENCE [LARGE SCALE GENOMIC DNA]</scope>
    <source>
        <strain evidence="9">SWRI145</strain>
    </source>
</reference>
<dbReference type="PANTHER" id="PTHR45398">
    <property type="match status" value="1"/>
</dbReference>
<dbReference type="CDD" id="cd05930">
    <property type="entry name" value="A_NRPS"/>
    <property type="match status" value="1"/>
</dbReference>
<dbReference type="CDD" id="cd19534">
    <property type="entry name" value="E_NRPS"/>
    <property type="match status" value="1"/>
</dbReference>
<evidence type="ECO:0000256" key="2">
    <source>
        <dbReference type="ARBA" id="ARBA00006432"/>
    </source>
</evidence>
<comment type="similarity">
    <text evidence="2">Belongs to the ATP-dependent AMP-binding enzyme family.</text>
</comment>
<evidence type="ECO:0000256" key="7">
    <source>
        <dbReference type="ARBA" id="ARBA00023098"/>
    </source>
</evidence>
<dbReference type="EMBL" id="CP077084">
    <property type="protein sequence ID" value="QXH82375.1"/>
    <property type="molecule type" value="Genomic_DNA"/>
</dbReference>
<dbReference type="InterPro" id="IPR020845">
    <property type="entry name" value="AMP-binding_CS"/>
</dbReference>
<dbReference type="FunFam" id="3.30.300.30:FF:000010">
    <property type="entry name" value="Enterobactin synthetase component F"/>
    <property type="match status" value="2"/>
</dbReference>
<dbReference type="InterPro" id="IPR000873">
    <property type="entry name" value="AMP-dep_synth/lig_dom"/>
</dbReference>
<dbReference type="CDD" id="cd17649">
    <property type="entry name" value="A_NRPS_PvdJ-like"/>
    <property type="match status" value="1"/>
</dbReference>
<dbReference type="InterPro" id="IPR025110">
    <property type="entry name" value="AMP-bd_C"/>
</dbReference>
<gene>
    <name evidence="9" type="ORF">HU722_00060</name>
    <name evidence="10" type="ORF">HU722_0020615</name>
</gene>
<keyword evidence="3" id="KW-0596">Phosphopantetheine</keyword>
<dbReference type="FunFam" id="3.30.559.10:FF:000012">
    <property type="entry name" value="Non-ribosomal peptide synthetase"/>
    <property type="match status" value="3"/>
</dbReference>
<evidence type="ECO:0000313" key="10">
    <source>
        <dbReference type="EMBL" id="QXH82375.1"/>
    </source>
</evidence>
<dbReference type="NCBIfam" id="TIGR01720">
    <property type="entry name" value="NRPS-para261"/>
    <property type="match status" value="1"/>
</dbReference>
<dbReference type="Pfam" id="PF00501">
    <property type="entry name" value="AMP-binding"/>
    <property type="match status" value="4"/>
</dbReference>
<dbReference type="GO" id="GO:0072330">
    <property type="term" value="P:monocarboxylic acid biosynthetic process"/>
    <property type="evidence" value="ECO:0007669"/>
    <property type="project" value="UniProtKB-ARBA"/>
</dbReference>
<dbReference type="Gene3D" id="3.30.559.10">
    <property type="entry name" value="Chloramphenicol acetyltransferase-like domain"/>
    <property type="match status" value="4"/>
</dbReference>
<evidence type="ECO:0000259" key="8">
    <source>
        <dbReference type="PROSITE" id="PS50075"/>
    </source>
</evidence>
<evidence type="ECO:0000256" key="3">
    <source>
        <dbReference type="ARBA" id="ARBA00022450"/>
    </source>
</evidence>
<keyword evidence="5" id="KW-0436">Ligase</keyword>
<dbReference type="InterPro" id="IPR036736">
    <property type="entry name" value="ACP-like_sf"/>
</dbReference>
<protein>
    <submittedName>
        <fullName evidence="9">Non-ribosomal peptide synthetase</fullName>
    </submittedName>
</protein>
<dbReference type="InterPro" id="IPR023213">
    <property type="entry name" value="CAT-like_dom_sf"/>
</dbReference>
<dbReference type="Gene3D" id="3.30.559.30">
    <property type="entry name" value="Nonribosomal peptide synthetase, condensation domain"/>
    <property type="match status" value="4"/>
</dbReference>
<dbReference type="FunFam" id="3.40.50.980:FF:000001">
    <property type="entry name" value="Non-ribosomal peptide synthetase"/>
    <property type="match status" value="2"/>
</dbReference>
<feature type="domain" description="Carrier" evidence="8">
    <location>
        <begin position="1610"/>
        <end position="1685"/>
    </location>
</feature>
<dbReference type="Gene3D" id="3.40.50.980">
    <property type="match status" value="6"/>
</dbReference>
<dbReference type="RefSeq" id="WP_065891076.1">
    <property type="nucleotide sequence ID" value="NZ_CP077084.1"/>
</dbReference>
<dbReference type="InterPro" id="IPR010071">
    <property type="entry name" value="AA_adenyl_dom"/>
</dbReference>
<dbReference type="GO" id="GO:0008610">
    <property type="term" value="P:lipid biosynthetic process"/>
    <property type="evidence" value="ECO:0007669"/>
    <property type="project" value="InterPro"/>
</dbReference>
<evidence type="ECO:0000256" key="1">
    <source>
        <dbReference type="ARBA" id="ARBA00001957"/>
    </source>
</evidence>
<dbReference type="InterPro" id="IPR006162">
    <property type="entry name" value="Ppantetheine_attach_site"/>
</dbReference>
<name>A0A8H9YM39_9PSED</name>
<dbReference type="GO" id="GO:0006631">
    <property type="term" value="P:fatty acid metabolic process"/>
    <property type="evidence" value="ECO:0007669"/>
    <property type="project" value="UniProtKB-KW"/>
</dbReference>
<dbReference type="SMART" id="SM00823">
    <property type="entry name" value="PKS_PP"/>
    <property type="match status" value="4"/>
</dbReference>
<dbReference type="SUPFAM" id="SSF56801">
    <property type="entry name" value="Acetyl-CoA synthetase-like"/>
    <property type="match status" value="4"/>
</dbReference>
<dbReference type="NCBIfam" id="TIGR01733">
    <property type="entry name" value="AA-adenyl-dom"/>
    <property type="match status" value="3"/>
</dbReference>
<evidence type="ECO:0000313" key="11">
    <source>
        <dbReference type="Proteomes" id="UP000615613"/>
    </source>
</evidence>
<dbReference type="FunFam" id="3.40.50.980:FF:000002">
    <property type="entry name" value="Enterobactin synthetase component F"/>
    <property type="match status" value="1"/>
</dbReference>
<feature type="domain" description="Carrier" evidence="8">
    <location>
        <begin position="2675"/>
        <end position="2749"/>
    </location>
</feature>
<dbReference type="NCBIfam" id="NF004282">
    <property type="entry name" value="PRK05691.1"/>
    <property type="match status" value="1"/>
</dbReference>
<dbReference type="FunFam" id="3.40.50.12780:FF:000012">
    <property type="entry name" value="Non-ribosomal peptide synthetase"/>
    <property type="match status" value="2"/>
</dbReference>
<feature type="domain" description="Carrier" evidence="8">
    <location>
        <begin position="573"/>
        <end position="648"/>
    </location>
</feature>
<dbReference type="InterPro" id="IPR045851">
    <property type="entry name" value="AMP-bd_C_sf"/>
</dbReference>
<dbReference type="Gene3D" id="3.30.300.30">
    <property type="match status" value="4"/>
</dbReference>
<dbReference type="CDD" id="cd05931">
    <property type="entry name" value="FAAL"/>
    <property type="match status" value="1"/>
</dbReference>
<dbReference type="FunFam" id="3.30.559.30:FF:000001">
    <property type="entry name" value="Non-ribosomal peptide synthetase"/>
    <property type="match status" value="1"/>
</dbReference>
<dbReference type="FunFam" id="2.30.38.10:FF:000001">
    <property type="entry name" value="Non-ribosomal peptide synthetase PvdI"/>
    <property type="match status" value="2"/>
</dbReference>
<dbReference type="GO" id="GO:0016874">
    <property type="term" value="F:ligase activity"/>
    <property type="evidence" value="ECO:0007669"/>
    <property type="project" value="UniProtKB-KW"/>
</dbReference>
<dbReference type="GO" id="GO:0071766">
    <property type="term" value="P:Actinobacterium-type cell wall biogenesis"/>
    <property type="evidence" value="ECO:0007669"/>
    <property type="project" value="UniProtKB-ARBA"/>
</dbReference>
<dbReference type="GO" id="GO:0044550">
    <property type="term" value="P:secondary metabolite biosynthetic process"/>
    <property type="evidence" value="ECO:0007669"/>
    <property type="project" value="UniProtKB-ARBA"/>
</dbReference>
<dbReference type="CDD" id="cd19531">
    <property type="entry name" value="LCL_NRPS-like"/>
    <property type="match status" value="2"/>
</dbReference>
<feature type="domain" description="Carrier" evidence="8">
    <location>
        <begin position="4196"/>
        <end position="4271"/>
    </location>
</feature>
<dbReference type="EMBL" id="JABWQF010000001">
    <property type="protein sequence ID" value="MBC3289905.1"/>
    <property type="molecule type" value="Genomic_DNA"/>
</dbReference>
<dbReference type="InterPro" id="IPR009081">
    <property type="entry name" value="PP-bd_ACP"/>
</dbReference>
<dbReference type="Gene3D" id="2.30.38.10">
    <property type="entry name" value="Luciferase, Domain 3"/>
    <property type="match status" value="3"/>
</dbReference>
<dbReference type="InterPro" id="IPR001242">
    <property type="entry name" value="Condensation_dom"/>
</dbReference>
<dbReference type="GO" id="GO:0043041">
    <property type="term" value="P:amino acid activation for nonribosomal peptide biosynthetic process"/>
    <property type="evidence" value="ECO:0007669"/>
    <property type="project" value="UniProtKB-ARBA"/>
</dbReference>
<evidence type="ECO:0000313" key="9">
    <source>
        <dbReference type="EMBL" id="MBC3289905.1"/>
    </source>
</evidence>
<dbReference type="PANTHER" id="PTHR45398:SF1">
    <property type="entry name" value="ENZYME, PUTATIVE (JCVI)-RELATED"/>
    <property type="match status" value="1"/>
</dbReference>
<dbReference type="FunFam" id="1.10.1200.10:FF:000005">
    <property type="entry name" value="Nonribosomal peptide synthetase 1"/>
    <property type="match status" value="3"/>
</dbReference>
<accession>A0A8H9YM39</accession>
<keyword evidence="4" id="KW-0597">Phosphoprotein</keyword>
<dbReference type="NCBIfam" id="NF003417">
    <property type="entry name" value="PRK04813.1"/>
    <property type="match status" value="5"/>
</dbReference>
<dbReference type="InterPro" id="IPR040097">
    <property type="entry name" value="FAAL/FAAC"/>
</dbReference>
<dbReference type="PROSITE" id="PS00012">
    <property type="entry name" value="PHOSPHOPANTETHEINE"/>
    <property type="match status" value="3"/>
</dbReference>
<reference evidence="10" key="2">
    <citation type="submission" date="2021-06" db="EMBL/GenBank/DDBJ databases">
        <title>Updating the genus Pseudomonas: Description of 43 new species and partition of the Pseudomonas putida group.</title>
        <authorList>
            <person name="Girard L."/>
            <person name="Lood C."/>
            <person name="Vandamme P."/>
            <person name="Rokni-Zadeh H."/>
            <person name="van Noort V."/>
            <person name="Hofte M."/>
            <person name="Lavigne R."/>
            <person name="De Mot R."/>
        </authorList>
    </citation>
    <scope>NUCLEOTIDE SEQUENCE</scope>
    <source>
        <strain evidence="10">SWRI145</strain>
    </source>
</reference>
<comment type="cofactor">
    <cofactor evidence="1">
        <name>pantetheine 4'-phosphate</name>
        <dbReference type="ChEBI" id="CHEBI:47942"/>
    </cofactor>
</comment>
<keyword evidence="7" id="KW-0443">Lipid metabolism</keyword>
<dbReference type="CDD" id="cd17646">
    <property type="entry name" value="A_NRPS_AB3403-like"/>
    <property type="match status" value="1"/>
</dbReference>
<dbReference type="Gene3D" id="3.40.50.12780">
    <property type="entry name" value="N-terminal domain of ligase-like"/>
    <property type="match status" value="1"/>
</dbReference>
<dbReference type="InterPro" id="IPR042099">
    <property type="entry name" value="ANL_N_sf"/>
</dbReference>
<dbReference type="InterPro" id="IPR020806">
    <property type="entry name" value="PKS_PP-bd"/>
</dbReference>
<dbReference type="SUPFAM" id="SSF52777">
    <property type="entry name" value="CoA-dependent acyltransferases"/>
    <property type="match status" value="8"/>
</dbReference>
<dbReference type="Pfam" id="PF13193">
    <property type="entry name" value="AMP-binding_C"/>
    <property type="match status" value="2"/>
</dbReference>
<organism evidence="9">
    <name type="scientific">Pseudomonas tritici</name>
    <dbReference type="NCBI Taxonomy" id="2745518"/>
    <lineage>
        <taxon>Bacteria</taxon>
        <taxon>Pseudomonadati</taxon>
        <taxon>Pseudomonadota</taxon>
        <taxon>Gammaproteobacteria</taxon>
        <taxon>Pseudomonadales</taxon>
        <taxon>Pseudomonadaceae</taxon>
        <taxon>Pseudomonas</taxon>
    </lineage>
</organism>
<dbReference type="InterPro" id="IPR010060">
    <property type="entry name" value="NRPS_synth"/>
</dbReference>
<keyword evidence="6" id="KW-0276">Fatty acid metabolism</keyword>
<dbReference type="PROSITE" id="PS50075">
    <property type="entry name" value="CARRIER"/>
    <property type="match status" value="4"/>
</dbReference>
<dbReference type="CDD" id="cd19543">
    <property type="entry name" value="DCL_NRPS"/>
    <property type="match status" value="1"/>
</dbReference>
<dbReference type="Pfam" id="PF00550">
    <property type="entry name" value="PP-binding"/>
    <property type="match status" value="4"/>
</dbReference>
<evidence type="ECO:0000256" key="6">
    <source>
        <dbReference type="ARBA" id="ARBA00022832"/>
    </source>
</evidence>
<dbReference type="PROSITE" id="PS00455">
    <property type="entry name" value="AMP_BINDING"/>
    <property type="match status" value="3"/>
</dbReference>
<dbReference type="FunFam" id="3.40.50.12780:FF:000013">
    <property type="entry name" value="Long-chain-fatty-acid--AMP ligase FadD32"/>
    <property type="match status" value="1"/>
</dbReference>
<dbReference type="KEGG" id="ptrt:HU722_0020615"/>
<dbReference type="FunFam" id="1.10.1200.10:FF:000016">
    <property type="entry name" value="Non-ribosomal peptide synthase"/>
    <property type="match status" value="1"/>
</dbReference>
<proteinExistence type="inferred from homology"/>
<dbReference type="Proteomes" id="UP000615613">
    <property type="component" value="Chromosome"/>
</dbReference>
<dbReference type="Pfam" id="PF00668">
    <property type="entry name" value="Condensation"/>
    <property type="match status" value="4"/>
</dbReference>
<keyword evidence="11" id="KW-1185">Reference proteome</keyword>
<dbReference type="GO" id="GO:0031177">
    <property type="term" value="F:phosphopantetheine binding"/>
    <property type="evidence" value="ECO:0007669"/>
    <property type="project" value="InterPro"/>
</dbReference>
<sequence length="4293" mass="476789">MMDAFELPQTLVQSLQRRAVQTPDQVALRFLAESAEHGVVLSYRDLDLRARSIAAALQANADLGDRAVLLFPSGPDYVAAFFGCLYAGVIAVPAYPPESTRRHHQERLLSIISDAEPRLLLTVASLADGLAQIENAPMVLSVDTLESAGTWIAPDLHPNDIAFLQYTSGSTALPKGVQVSHGNLVANEVLIRRGFGIDLNPDDVIVSWLPLYHDMGLIGGLLQPIFSGVPCVLMSPAYFLGRPLRWLEAISEYGGTISGGPDFAYRLCSERVSESALERLDLSQWRVAYSGSEPIRLDTLERFAEKFAACGFTPNNFFASYGLAEATLFVAGGIRGHGIPALRVDEQALAANRAEPGQGSAIMSCGTSQPEHAVLIADPHTLTELAENNVGELWATGPSIAHGYWRNPEATAKTFVRHAGRTWLRTGDLGFIRDGEVYITGRLKDLLIVRGHNLYPQDIEQTIEREVEVVRKGRVAAFAVNDQGLEGIGIAAEISRSVQKILPPEALIKAIRQAVAEAYQEAPSVVVLLNPGALPKTSSGKVQRAACALRYVDGSLDSYAQFPGQQTQVNDAALGSELQNRIAAIWCEQLHVATVAADDHFFLLGGNSITATQVVARLRETLGLELNLRMLFEAPTLEGFAAYVAQLQQDGGVAQGAIQPLSRQEDLPQSLAQNRLWITWQLDPHSSAYTIPGALRLRGELDEDAVRLSFQHLVQRHEALRTRFYERDGQAFQRVEAKADFELQVIDLSDLPAAEREARAQQIREDEARTQFDLEKGPLLWVTLVRLDDEDHQLLVTLHHIIADGWSLNILIDEFSRLYAAATQGETLELPPLALQYADYGSWQRQWLAEGEGQRQLAYWKAQLGEEHPTLSLATDHPRSAQQRNSASRHTVRLGVHLSEAIRQTAQAHQSTPFMLLLAAFQSLLYRYSGQRDIRIGVPNANRPRQETQGLVGFFINTQVMRAELDGRLPFNELLAATRETAMAAQAHQDLPFEQLLEAFPQAREQGLFQVMFNHQQRDLSALRRLPGMLADELPWHSRDAKFDLQLHSEEDRNGRLSLSFDYADELFDSATVQRLAEHFINLLQAACDQPQQAIGDLKLMQHDEQQPWSAAPCAPAQQWLPELLNQQTSDNTALVWQDGSLTFAQLHTEANRLAHYLRDKGVGPDVCVAIAAERSPQLLIGLLAIIKAGGAYVPLDPDYPAERLAYMLEDSGVHLLLTQTALLDHVPVACGVCVIAMDSLHLDSWPTQPPGLHLHGDNLAYVIYTSGSTGQPKGVGNTHAALAERLQWMQATYQLNDTDVLMQKAPISFDVSVWECFWPLITGCRLVLAGPGEHRDPHRIAQLVQEHGVTTLHFVPPLLQLFIDEPLAAECTSLRRLFSGGEALPAELRNRVLAQLPAVQLHNRYGPTETAINVTHWHCRAEDGERSPIGRPLGNVICRVLDDQLNPVPRGVPGELCIGGIGLARGYLGRAELTAERFVADHSGARLYRTGDRARWSADGVLEYLGRLDQQVKLRGFRVEPQEIEARMLALDGIAQAVVLVRDAQLIGYYTAHGERDEQQVKIALAAELPEYMVPALLMRLDAMPLSPSGKLDRRALPEPVWQTREHIEPETPLQQQIAAIWREVLGLPKIGLRDDFFALGGHSLLATQIISRTRQACDVELPLRTLFEAGELDAFAEQVGLIQASGLRNQQTAIAKVDRSQPVPLSYSQQRMWFLWQMEPDSPAYNVGGMARLRGVLDVGRFEAALQALIMRHETLRTTFPSIDGVAYQKVSPQTGLRMDWQDFSGLNETERQQRLQQLADHEAHTPFNLETGPLLRACLVKAGEQEHYLVLTLHHIVTEGWAMDIFARELSALYEAFIDERESPLAPLPVQYLDYSVWQRQWLESGERQRQLDYWTAQLGTEHPLLELPGDRPRPPVQSHQGELYRFDLSDDLAARVRTFNAERGLTLFMTMTATLAVLLYRYSGQTDLRIGAPVANRIRPESEGLIGAFLNTQVLRCQLNGQMNVAELFEHVRHTVIEGQSHQDLPFDHLVEALQPPRSAAYNPLFQVMCNVQRWEFQQSRQLAGMTVEYLANDARATKFDLNLEVTDLDHRLGCCLTYSTDLFDEPRIARMADHWRNLLEALIANPQQRLSELPLLSADEQRVVQDSLGVEQGQHRLDQCIHPLFSEQAMHRPDAPALTFAGETLTYAELDARANRLAWMLRERGVGPQVRVGLALPRSLEMVIGLLAILKAGGAYVPLDPEYPLDRLHYMIEDSGIGLLLSDAAMFEALGKLPETVACWCLEDDLPVLANYPCDALPFISLPQHQAYLIYTSGSTGKPKGVVVSHGEIAMHCAAVIERFGMRPDDCELHFYSINFDAATERLLVPLLSGAQVVLRAQGQWDAEEICGLIRTHGINILGFTPSYGSQLAQWLATQQQTLPVRMCITGGEALTGEHLQRIRAAFLPEVFFNAYGPTETVVMPLASLAPEQLEEGAASVPIGSIIGERVAYILDADLALVPQGSTGELYVGGAGLAQGYHQRPGMTAERFVADPFATHGGRLYRTGDLVRQRADGLVEYLGRIDHQVKIRGFRIELGEIETRLLEHDGVREAVVLALDSPSGKQLVAYLVSDADHGALRDALKAHLKAQLPDYMVPAHLIVLDSMPLTANGKLDRRALPQPDPEANRQQYVAPRNELESTLAAIWCAVLNVQQVGLDDNFFELGGDSILSIQVVSRARQAGIHFSPRDLFQHQTVQTLAAVATRAEHISAEQGVLTGSSGLTPIQHWFFDTEIPQRQHWNQALLLKPLQLLDPHRLEQALLAVLEHHDALRLSFTRREAQWHAEYLAVPQGGVLMQAQVRDMAQCTALFTETHRSLDLEHGPLLRALLVDGPEGQQRLLIAIHHLVVDGVSWRVLLEDLQSVYRQLSDGQSVSLPAKTSALRDWAARLQAYAGSESLREELSVWQHQLAGPQAALPVARPQGSLRNRDADTVSVRLDAEHTLQLLQQAPSAYRTQVNDLLLTALARVLCRWSGHASALIQLEGHGREALFDEVDLTRSVGWFTSAYPLRLTPQAGQGDSIKAIKEQLRAVPHKGVGYGVLRYLADDVCKRAMAALPSAQITFNYLGQFDQSFGADALFHPLDESAGLAHDPDAPLPNELSVDSQVYGGELVLRWTFSRERHDQQTIRELADAYLAELRSLVAHCLEDTAGGLTPSDFPLAHLTQSQLDSLPVPASAIEDVYPLTPMQEGLLLHTLLEPGTGLYYMQDRYRINSALDPERFAQAWQAVIARHEALRASFCWNVGEDMLQVVHKPGSTPIEYLDWSNDPESEQEPRLQALLKQEREAGFDLLEQAPFHLRLIRVGAERYWFMMSNHHILIDAWCRSLLMNDFFEIYMALGEGRDAQLATPPRYRDYIAWLQRQNLNEARQWWQQNLQGFERTTPIPSDRPFLREHAGHSGGMVVGDCYTRLDACDGVQLRELAQAHQLTVNTFAQAAWALVLRRLSGDRDVLFGVTVAGRPVDMPQMQRTVGLFINSIALRVKLPEDDQRCSVRQWLSGLLDSNMQLREYEYLPLVTIQEHSELPKGQPLFDSLFVFENAPVEVSVLDRAQSLNATSDSGRTHTNFPLTAVCYPGDDLGLHLSYDQRYFDETTVQGMLGEFKRLLLALVQGFHGDMADLPLIGEQERAFLVDGCNQSEHAYPLERSYIELFEEQVAAHPQRIAASCLDQQWTYDELNRRSNGLGHALIAAGVGLDQPVALLAERNLDLLGMIIGSFKGGAGYLPLDPGLPSQRLRSIIDLSRTPLLVCTEACREQAIALLDGFDCQLLVWEEIPARGENPGIYSGPDNLAYVIYTSGSTGLPKGVMVEQRGMLNNQLSKVPYLVLSDADVIAQTASQSFDISVWQFLAAPLFGARVDIVPNTIAHDPQGLLEHVQAQGITVLESVPSLIQGMLAQDRISLDGLRWMLPTGEAMPPELAHQWLLRYPQIGLVNAYGPAECSDDVAFYRVDLASTRGTYLPIGTPTDNNRLYLLDGALELVPQGAVGELCVAGTGVGRGYVSDPLRTAPVFVPNPFGAPGERLYRTGDLARRRSDGVLEYVGRVDHQVKIRGYRIELGEIEARLHEQPEIRDAAVGVQEGVNGKHLVGYLVAADEALNPSERLDRIKQRLRAELPEYMVPLHWLWLDRLPHNANGKLDRNALPALEIGQLHNQDYLAPRNELETTLAAIWAEVLKVERVGVQDNFFELGGHSLLATQIASRVQKSLQRDVPLRAMFECSTVAELAGYIEGLAGNEISAEKVDRLSDLMAELEGL</sequence>
<dbReference type="SUPFAM" id="SSF47336">
    <property type="entry name" value="ACP-like"/>
    <property type="match status" value="4"/>
</dbReference>